<evidence type="ECO:0000256" key="7">
    <source>
        <dbReference type="ARBA" id="ARBA00022679"/>
    </source>
</evidence>
<dbReference type="PANTHER" id="PTHR30027:SF3">
    <property type="entry name" value="16S RRNA (URACIL(1498)-N(3))-METHYLTRANSFERASE"/>
    <property type="match status" value="1"/>
</dbReference>
<dbReference type="EMBL" id="UINC01136054">
    <property type="protein sequence ID" value="SVD20580.1"/>
    <property type="molecule type" value="Genomic_DNA"/>
</dbReference>
<dbReference type="PIRSF" id="PIRSF015601">
    <property type="entry name" value="MTase_slr0722"/>
    <property type="match status" value="1"/>
</dbReference>
<name>A0A382TEN1_9ZZZZ</name>
<dbReference type="AlphaFoldDB" id="A0A382TEN1"/>
<dbReference type="Pfam" id="PF04452">
    <property type="entry name" value="Methyltrans_RNA"/>
    <property type="match status" value="1"/>
</dbReference>
<dbReference type="InterPro" id="IPR006700">
    <property type="entry name" value="RsmE"/>
</dbReference>
<evidence type="ECO:0000256" key="2">
    <source>
        <dbReference type="ARBA" id="ARBA00005528"/>
    </source>
</evidence>
<evidence type="ECO:0000256" key="9">
    <source>
        <dbReference type="ARBA" id="ARBA00025699"/>
    </source>
</evidence>
<evidence type="ECO:0000256" key="4">
    <source>
        <dbReference type="ARBA" id="ARBA00022490"/>
    </source>
</evidence>
<dbReference type="SUPFAM" id="SSF75217">
    <property type="entry name" value="alpha/beta knot"/>
    <property type="match status" value="1"/>
</dbReference>
<evidence type="ECO:0000313" key="12">
    <source>
        <dbReference type="EMBL" id="SVD20580.1"/>
    </source>
</evidence>
<organism evidence="12">
    <name type="scientific">marine metagenome</name>
    <dbReference type="NCBI Taxonomy" id="408172"/>
    <lineage>
        <taxon>unclassified sequences</taxon>
        <taxon>metagenomes</taxon>
        <taxon>ecological metagenomes</taxon>
    </lineage>
</organism>
<dbReference type="CDD" id="cd18084">
    <property type="entry name" value="RsmE-like"/>
    <property type="match status" value="1"/>
</dbReference>
<comment type="function">
    <text evidence="9">Specifically methylates the N3 position of the uracil ring of uridine 1498 (m3U1498) in 16S rRNA. Acts on the fully assembled 30S ribosomal subunit.</text>
</comment>
<keyword evidence="6" id="KW-0489">Methyltransferase</keyword>
<dbReference type="NCBIfam" id="TIGR00046">
    <property type="entry name" value="RsmE family RNA methyltransferase"/>
    <property type="match status" value="1"/>
</dbReference>
<dbReference type="GO" id="GO:0070042">
    <property type="term" value="F:rRNA (uridine-N3-)-methyltransferase activity"/>
    <property type="evidence" value="ECO:0007669"/>
    <property type="project" value="TreeGrafter"/>
</dbReference>
<dbReference type="EC" id="2.1.1.193" evidence="3"/>
<dbReference type="GO" id="GO:0070475">
    <property type="term" value="P:rRNA base methylation"/>
    <property type="evidence" value="ECO:0007669"/>
    <property type="project" value="TreeGrafter"/>
</dbReference>
<sequence>MPAFLIDPDQIQDHRLSFSTDEAHHLRGRRIRQGEIVDAIDGQGTSYRIRLVLLDGNDAIGEIVEQKQEYAEGQPYLHLAVAMMKGQRFDTVVEKATEIGVHTIQPLLTERGVVRGEGKLERWERIAQAAAKQCGRSHIPEIAKVMEFDSVVTSFAERELSLLVADPGADGSLEENWVPDSRCLALFIGPEGGFHPRELTCLDGQGACSFMWGHHILRADTAAIVLSALVIDRAFRHTGQVSTYQRV</sequence>
<evidence type="ECO:0000256" key="3">
    <source>
        <dbReference type="ARBA" id="ARBA00012328"/>
    </source>
</evidence>
<accession>A0A382TEN1</accession>
<reference evidence="12" key="1">
    <citation type="submission" date="2018-05" db="EMBL/GenBank/DDBJ databases">
        <authorList>
            <person name="Lanie J.A."/>
            <person name="Ng W.-L."/>
            <person name="Kazmierczak K.M."/>
            <person name="Andrzejewski T.M."/>
            <person name="Davidsen T.M."/>
            <person name="Wayne K.J."/>
            <person name="Tettelin H."/>
            <person name="Glass J.I."/>
            <person name="Rusch D."/>
            <person name="Podicherti R."/>
            <person name="Tsui H.-C.T."/>
            <person name="Winkler M.E."/>
        </authorList>
    </citation>
    <scope>NUCLEOTIDE SEQUENCE</scope>
</reference>
<dbReference type="InterPro" id="IPR046886">
    <property type="entry name" value="RsmE_MTase_dom"/>
</dbReference>
<dbReference type="PANTHER" id="PTHR30027">
    <property type="entry name" value="RIBOSOMAL RNA SMALL SUBUNIT METHYLTRANSFERASE E"/>
    <property type="match status" value="1"/>
</dbReference>
<evidence type="ECO:0000256" key="5">
    <source>
        <dbReference type="ARBA" id="ARBA00022552"/>
    </source>
</evidence>
<comment type="catalytic activity">
    <reaction evidence="10">
        <text>uridine(1498) in 16S rRNA + S-adenosyl-L-methionine = N(3)-methyluridine(1498) in 16S rRNA + S-adenosyl-L-homocysteine + H(+)</text>
        <dbReference type="Rhea" id="RHEA:42920"/>
        <dbReference type="Rhea" id="RHEA-COMP:10283"/>
        <dbReference type="Rhea" id="RHEA-COMP:10284"/>
        <dbReference type="ChEBI" id="CHEBI:15378"/>
        <dbReference type="ChEBI" id="CHEBI:57856"/>
        <dbReference type="ChEBI" id="CHEBI:59789"/>
        <dbReference type="ChEBI" id="CHEBI:65315"/>
        <dbReference type="ChEBI" id="CHEBI:74502"/>
        <dbReference type="EC" id="2.1.1.193"/>
    </reaction>
</comment>
<protein>
    <recommendedName>
        <fullName evidence="3">16S rRNA (uracil(1498)-N(3))-methyltransferase</fullName>
        <ecNumber evidence="3">2.1.1.193</ecNumber>
    </recommendedName>
</protein>
<keyword evidence="5" id="KW-0698">rRNA processing</keyword>
<proteinExistence type="inferred from homology"/>
<evidence type="ECO:0000256" key="10">
    <source>
        <dbReference type="ARBA" id="ARBA00047944"/>
    </source>
</evidence>
<gene>
    <name evidence="12" type="ORF">METZ01_LOCUS373434</name>
</gene>
<keyword evidence="7" id="KW-0808">Transferase</keyword>
<comment type="similarity">
    <text evidence="2">Belongs to the RNA methyltransferase RsmE family.</text>
</comment>
<feature type="domain" description="Ribosomal RNA small subunit methyltransferase E methyltransferase" evidence="11">
    <location>
        <begin position="76"/>
        <end position="230"/>
    </location>
</feature>
<keyword evidence="8" id="KW-0949">S-adenosyl-L-methionine</keyword>
<dbReference type="SUPFAM" id="SSF88697">
    <property type="entry name" value="PUA domain-like"/>
    <property type="match status" value="1"/>
</dbReference>
<dbReference type="Gene3D" id="3.40.1280.10">
    <property type="match status" value="1"/>
</dbReference>
<keyword evidence="4" id="KW-0963">Cytoplasm</keyword>
<evidence type="ECO:0000256" key="6">
    <source>
        <dbReference type="ARBA" id="ARBA00022603"/>
    </source>
</evidence>
<dbReference type="InterPro" id="IPR015947">
    <property type="entry name" value="PUA-like_sf"/>
</dbReference>
<dbReference type="GO" id="GO:0005737">
    <property type="term" value="C:cytoplasm"/>
    <property type="evidence" value="ECO:0007669"/>
    <property type="project" value="UniProtKB-SubCell"/>
</dbReference>
<evidence type="ECO:0000256" key="8">
    <source>
        <dbReference type="ARBA" id="ARBA00022691"/>
    </source>
</evidence>
<dbReference type="InterPro" id="IPR029028">
    <property type="entry name" value="Alpha/beta_knot_MTases"/>
</dbReference>
<comment type="subcellular location">
    <subcellularLocation>
        <location evidence="1">Cytoplasm</location>
    </subcellularLocation>
</comment>
<dbReference type="InterPro" id="IPR029026">
    <property type="entry name" value="tRNA_m1G_MTases_N"/>
</dbReference>
<evidence type="ECO:0000259" key="11">
    <source>
        <dbReference type="Pfam" id="PF04452"/>
    </source>
</evidence>
<evidence type="ECO:0000256" key="1">
    <source>
        <dbReference type="ARBA" id="ARBA00004496"/>
    </source>
</evidence>